<dbReference type="AlphaFoldDB" id="A0A1J1HFJ4"/>
<dbReference type="Proteomes" id="UP000183832">
    <property type="component" value="Unassembled WGS sequence"/>
</dbReference>
<sequence length="86" mass="10139">MFHQQKKSNLLKEKRKRDEMLQLFDHLKVKVNEVALCIQSFPLTSFKAIYHSHDPEHLQLVLNVKPAFGLFFYAQQFSYIAVAFVV</sequence>
<proteinExistence type="predicted"/>
<reference evidence="1 2" key="1">
    <citation type="submission" date="2015-04" db="EMBL/GenBank/DDBJ databases">
        <authorList>
            <person name="Syromyatnikov M.Y."/>
            <person name="Popov V.N."/>
        </authorList>
    </citation>
    <scope>NUCLEOTIDE SEQUENCE [LARGE SCALE GENOMIC DNA]</scope>
</reference>
<dbReference type="EMBL" id="CVRI01000002">
    <property type="protein sequence ID" value="CRK86789.1"/>
    <property type="molecule type" value="Genomic_DNA"/>
</dbReference>
<evidence type="ECO:0000313" key="2">
    <source>
        <dbReference type="Proteomes" id="UP000183832"/>
    </source>
</evidence>
<protein>
    <submittedName>
        <fullName evidence="1">CLUMA_CG000620, isoform A</fullName>
    </submittedName>
</protein>
<accession>A0A1J1HFJ4</accession>
<gene>
    <name evidence="1" type="ORF">CLUMA_CG000620</name>
</gene>
<name>A0A1J1HFJ4_9DIPT</name>
<evidence type="ECO:0000313" key="1">
    <source>
        <dbReference type="EMBL" id="CRK86789.1"/>
    </source>
</evidence>
<keyword evidence="2" id="KW-1185">Reference proteome</keyword>
<organism evidence="1 2">
    <name type="scientific">Clunio marinus</name>
    <dbReference type="NCBI Taxonomy" id="568069"/>
    <lineage>
        <taxon>Eukaryota</taxon>
        <taxon>Metazoa</taxon>
        <taxon>Ecdysozoa</taxon>
        <taxon>Arthropoda</taxon>
        <taxon>Hexapoda</taxon>
        <taxon>Insecta</taxon>
        <taxon>Pterygota</taxon>
        <taxon>Neoptera</taxon>
        <taxon>Endopterygota</taxon>
        <taxon>Diptera</taxon>
        <taxon>Nematocera</taxon>
        <taxon>Chironomoidea</taxon>
        <taxon>Chironomidae</taxon>
        <taxon>Clunio</taxon>
    </lineage>
</organism>